<dbReference type="OrthoDB" id="406544at2759"/>
<dbReference type="SUPFAM" id="SSF51316">
    <property type="entry name" value="Mss4-like"/>
    <property type="match status" value="1"/>
</dbReference>
<reference evidence="6" key="1">
    <citation type="journal article" date="2020" name="Stud. Mycol.">
        <title>101 Dothideomycetes genomes: a test case for predicting lifestyles and emergence of pathogens.</title>
        <authorList>
            <person name="Haridas S."/>
            <person name="Albert R."/>
            <person name="Binder M."/>
            <person name="Bloem J."/>
            <person name="Labutti K."/>
            <person name="Salamov A."/>
            <person name="Andreopoulos B."/>
            <person name="Baker S."/>
            <person name="Barry K."/>
            <person name="Bills G."/>
            <person name="Bluhm B."/>
            <person name="Cannon C."/>
            <person name="Castanera R."/>
            <person name="Culley D."/>
            <person name="Daum C."/>
            <person name="Ezra D."/>
            <person name="Gonzalez J."/>
            <person name="Henrissat B."/>
            <person name="Kuo A."/>
            <person name="Liang C."/>
            <person name="Lipzen A."/>
            <person name="Lutzoni F."/>
            <person name="Magnuson J."/>
            <person name="Mondo S."/>
            <person name="Nolan M."/>
            <person name="Ohm R."/>
            <person name="Pangilinan J."/>
            <person name="Park H.-J."/>
            <person name="Ramirez L."/>
            <person name="Alfaro M."/>
            <person name="Sun H."/>
            <person name="Tritt A."/>
            <person name="Yoshinaga Y."/>
            <person name="Zwiers L.-H."/>
            <person name="Turgeon B."/>
            <person name="Goodwin S."/>
            <person name="Spatafora J."/>
            <person name="Crous P."/>
            <person name="Grigoriev I."/>
        </authorList>
    </citation>
    <scope>NUCLEOTIDE SEQUENCE</scope>
    <source>
        <strain evidence="6">HMLAC05119</strain>
    </source>
</reference>
<dbReference type="PANTHER" id="PTHR33337">
    <property type="entry name" value="GFA DOMAIN-CONTAINING PROTEIN"/>
    <property type="match status" value="1"/>
</dbReference>
<dbReference type="Proteomes" id="UP000800096">
    <property type="component" value="Unassembled WGS sequence"/>
</dbReference>
<dbReference type="EMBL" id="ML979138">
    <property type="protein sequence ID" value="KAF1913617.1"/>
    <property type="molecule type" value="Genomic_DNA"/>
</dbReference>
<organism evidence="6 7">
    <name type="scientific">Ampelomyces quisqualis</name>
    <name type="common">Powdery mildew agent</name>
    <dbReference type="NCBI Taxonomy" id="50730"/>
    <lineage>
        <taxon>Eukaryota</taxon>
        <taxon>Fungi</taxon>
        <taxon>Dikarya</taxon>
        <taxon>Ascomycota</taxon>
        <taxon>Pezizomycotina</taxon>
        <taxon>Dothideomycetes</taxon>
        <taxon>Pleosporomycetidae</taxon>
        <taxon>Pleosporales</taxon>
        <taxon>Pleosporineae</taxon>
        <taxon>Phaeosphaeriaceae</taxon>
        <taxon>Ampelomyces</taxon>
    </lineage>
</organism>
<dbReference type="GO" id="GO:0016846">
    <property type="term" value="F:carbon-sulfur lyase activity"/>
    <property type="evidence" value="ECO:0007669"/>
    <property type="project" value="InterPro"/>
</dbReference>
<sequence length="128" mass="13953">MSSSIFTGSCLCSTIRYTIRGEPTIAVMCHCSNCKKTSGSAFQANLLFKHEQLTFLSGELKLTDCLDTTTASGSTRTRSFCSVCGSNVLATNESSPYVRGYVIIMTGCLDGDFTFEPSVEYFCKDRCV</sequence>
<gene>
    <name evidence="6" type="ORF">BDU57DRAFT_455149</name>
</gene>
<evidence type="ECO:0000313" key="6">
    <source>
        <dbReference type="EMBL" id="KAF1913617.1"/>
    </source>
</evidence>
<dbReference type="PANTHER" id="PTHR33337:SF40">
    <property type="entry name" value="CENP-V_GFA DOMAIN-CONTAINING PROTEIN-RELATED"/>
    <property type="match status" value="1"/>
</dbReference>
<dbReference type="AlphaFoldDB" id="A0A6A5QHR6"/>
<dbReference type="Pfam" id="PF04828">
    <property type="entry name" value="GFA"/>
    <property type="match status" value="1"/>
</dbReference>
<evidence type="ECO:0000256" key="1">
    <source>
        <dbReference type="ARBA" id="ARBA00005495"/>
    </source>
</evidence>
<evidence type="ECO:0000256" key="3">
    <source>
        <dbReference type="ARBA" id="ARBA00022833"/>
    </source>
</evidence>
<proteinExistence type="inferred from homology"/>
<evidence type="ECO:0000313" key="7">
    <source>
        <dbReference type="Proteomes" id="UP000800096"/>
    </source>
</evidence>
<dbReference type="Gene3D" id="3.90.1590.10">
    <property type="entry name" value="glutathione-dependent formaldehyde- activating enzyme (gfa)"/>
    <property type="match status" value="1"/>
</dbReference>
<evidence type="ECO:0000259" key="5">
    <source>
        <dbReference type="PROSITE" id="PS51891"/>
    </source>
</evidence>
<protein>
    <submittedName>
        <fullName evidence="6">DUF636 domain protein</fullName>
    </submittedName>
</protein>
<dbReference type="PROSITE" id="PS51891">
    <property type="entry name" value="CENP_V_GFA"/>
    <property type="match status" value="1"/>
</dbReference>
<keyword evidence="3" id="KW-0862">Zinc</keyword>
<keyword evidence="7" id="KW-1185">Reference proteome</keyword>
<dbReference type="GO" id="GO:0046872">
    <property type="term" value="F:metal ion binding"/>
    <property type="evidence" value="ECO:0007669"/>
    <property type="project" value="UniProtKB-KW"/>
</dbReference>
<comment type="similarity">
    <text evidence="1">Belongs to the Gfa family.</text>
</comment>
<keyword evidence="4" id="KW-0456">Lyase</keyword>
<dbReference type="InterPro" id="IPR006913">
    <property type="entry name" value="CENP-V/GFA"/>
</dbReference>
<evidence type="ECO:0000256" key="2">
    <source>
        <dbReference type="ARBA" id="ARBA00022723"/>
    </source>
</evidence>
<feature type="domain" description="CENP-V/GFA" evidence="5">
    <location>
        <begin position="6"/>
        <end position="116"/>
    </location>
</feature>
<evidence type="ECO:0000256" key="4">
    <source>
        <dbReference type="ARBA" id="ARBA00023239"/>
    </source>
</evidence>
<keyword evidence="2" id="KW-0479">Metal-binding</keyword>
<accession>A0A6A5QHR6</accession>
<dbReference type="InterPro" id="IPR011057">
    <property type="entry name" value="Mss4-like_sf"/>
</dbReference>
<name>A0A6A5QHR6_AMPQU</name>